<evidence type="ECO:0000313" key="2">
    <source>
        <dbReference type="Proteomes" id="UP000685013"/>
    </source>
</evidence>
<dbReference type="EMBL" id="JAGKQH010000003">
    <property type="protein sequence ID" value="KAG6604120.1"/>
    <property type="molecule type" value="Genomic_DNA"/>
</dbReference>
<protein>
    <submittedName>
        <fullName evidence="1">Uncharacterized protein</fullName>
    </submittedName>
</protein>
<name>A0AAV6NZR6_9ROSI</name>
<dbReference type="Proteomes" id="UP000685013">
    <property type="component" value="Chromosome 3"/>
</dbReference>
<sequence>MGTHNGIRRNVILDYQLKPLSARNVSSNLNKALRFEVAPPNIDLGIFASTHLDNESPSLSLSLLVGISNIGISSSFSGFSPLILIVFPCCC</sequence>
<evidence type="ECO:0000313" key="1">
    <source>
        <dbReference type="EMBL" id="KAG6604120.1"/>
    </source>
</evidence>
<dbReference type="AlphaFoldDB" id="A0AAV6NZR6"/>
<reference evidence="1 2" key="1">
    <citation type="journal article" date="2021" name="Hortic Res">
        <title>The domestication of Cucurbita argyrosperma as revealed by the genome of its wild relative.</title>
        <authorList>
            <person name="Barrera-Redondo J."/>
            <person name="Sanchez-de la Vega G."/>
            <person name="Aguirre-Liguori J.A."/>
            <person name="Castellanos-Morales G."/>
            <person name="Gutierrez-Guerrero Y.T."/>
            <person name="Aguirre-Dugua X."/>
            <person name="Aguirre-Planter E."/>
            <person name="Tenaillon M.I."/>
            <person name="Lira-Saade R."/>
            <person name="Eguiarte L.E."/>
        </authorList>
    </citation>
    <scope>NUCLEOTIDE SEQUENCE [LARGE SCALE GENOMIC DNA]</scope>
    <source>
        <strain evidence="1">JBR-2021</strain>
    </source>
</reference>
<comment type="caution">
    <text evidence="1">The sequence shown here is derived from an EMBL/GenBank/DDBJ whole genome shotgun (WGS) entry which is preliminary data.</text>
</comment>
<organism evidence="1 2">
    <name type="scientific">Cucurbita argyrosperma subsp. sororia</name>
    <dbReference type="NCBI Taxonomy" id="37648"/>
    <lineage>
        <taxon>Eukaryota</taxon>
        <taxon>Viridiplantae</taxon>
        <taxon>Streptophyta</taxon>
        <taxon>Embryophyta</taxon>
        <taxon>Tracheophyta</taxon>
        <taxon>Spermatophyta</taxon>
        <taxon>Magnoliopsida</taxon>
        <taxon>eudicotyledons</taxon>
        <taxon>Gunneridae</taxon>
        <taxon>Pentapetalae</taxon>
        <taxon>rosids</taxon>
        <taxon>fabids</taxon>
        <taxon>Cucurbitales</taxon>
        <taxon>Cucurbitaceae</taxon>
        <taxon>Cucurbiteae</taxon>
        <taxon>Cucurbita</taxon>
    </lineage>
</organism>
<feature type="non-terminal residue" evidence="1">
    <location>
        <position position="1"/>
    </location>
</feature>
<accession>A0AAV6NZR6</accession>
<gene>
    <name evidence="1" type="ORF">SDJN03_04729</name>
</gene>
<proteinExistence type="predicted"/>
<keyword evidence="2" id="KW-1185">Reference proteome</keyword>